<evidence type="ECO:0000313" key="8">
    <source>
        <dbReference type="Proteomes" id="UP000803844"/>
    </source>
</evidence>
<dbReference type="SUPFAM" id="SSF51735">
    <property type="entry name" value="NAD(P)-binding Rossmann-fold domains"/>
    <property type="match status" value="1"/>
</dbReference>
<dbReference type="OrthoDB" id="1879366at2759"/>
<sequence length="336" mass="36318">MPTFTVFKGAKDGKVIKSSTTKPDELTGDKVLLKVTASGLCYTDIHYKTADMALGHEGVGVVEDVGPDVKQLKKGDRVGWGYQHDNCGLCKQCLTGQEVYCAERVMYGYADLDQGSFASHAIWREAFLFKLPDELSDEDAAPLMCGGATVWSALTSYNARPTETVGILGVGGLGHLAIQFCAKFGCRVVVLSGTDSKRDEAMRLGAHEFIAMKGATTLEVSQKLDRLLVTTSAQPDWALLTSIMAPGSTIHPLSVSSGNFSFPYTPLVTQGFAVQGSVVAPRQIHRDMLTFAARNGVKPVIQEFPMTEEGIREAIDKLEKGEVHFRAVLKPQAGKL</sequence>
<dbReference type="FunFam" id="3.40.50.720:FF:000022">
    <property type="entry name" value="Cinnamyl alcohol dehydrogenase"/>
    <property type="match status" value="1"/>
</dbReference>
<evidence type="ECO:0000256" key="3">
    <source>
        <dbReference type="ARBA" id="ARBA00022833"/>
    </source>
</evidence>
<protein>
    <submittedName>
        <fullName evidence="7">GroES-like protein</fullName>
    </submittedName>
</protein>
<dbReference type="SMART" id="SM00829">
    <property type="entry name" value="PKS_ER"/>
    <property type="match status" value="1"/>
</dbReference>
<dbReference type="GeneID" id="63834195"/>
<dbReference type="EMBL" id="MU032347">
    <property type="protein sequence ID" value="KAF3765982.1"/>
    <property type="molecule type" value="Genomic_DNA"/>
</dbReference>
<comment type="cofactor">
    <cofactor evidence="1 5">
        <name>Zn(2+)</name>
        <dbReference type="ChEBI" id="CHEBI:29105"/>
    </cofactor>
</comment>
<dbReference type="CDD" id="cd05283">
    <property type="entry name" value="CAD1"/>
    <property type="match status" value="1"/>
</dbReference>
<dbReference type="PANTHER" id="PTHR42683">
    <property type="entry name" value="ALDEHYDE REDUCTASE"/>
    <property type="match status" value="1"/>
</dbReference>
<dbReference type="AlphaFoldDB" id="A0A9P4Y2W9"/>
<dbReference type="InterPro" id="IPR013154">
    <property type="entry name" value="ADH-like_N"/>
</dbReference>
<dbReference type="SUPFAM" id="SSF50129">
    <property type="entry name" value="GroES-like"/>
    <property type="match status" value="1"/>
</dbReference>
<evidence type="ECO:0000256" key="5">
    <source>
        <dbReference type="RuleBase" id="RU361277"/>
    </source>
</evidence>
<dbReference type="InterPro" id="IPR013149">
    <property type="entry name" value="ADH-like_C"/>
</dbReference>
<dbReference type="Gene3D" id="3.90.180.10">
    <property type="entry name" value="Medium-chain alcohol dehydrogenases, catalytic domain"/>
    <property type="match status" value="1"/>
</dbReference>
<dbReference type="GO" id="GO:0016616">
    <property type="term" value="F:oxidoreductase activity, acting on the CH-OH group of donors, NAD or NADP as acceptor"/>
    <property type="evidence" value="ECO:0007669"/>
    <property type="project" value="InterPro"/>
</dbReference>
<feature type="domain" description="Enoyl reductase (ER)" evidence="6">
    <location>
        <begin position="9"/>
        <end position="329"/>
    </location>
</feature>
<proteinExistence type="inferred from homology"/>
<dbReference type="InterPro" id="IPR011032">
    <property type="entry name" value="GroES-like_sf"/>
</dbReference>
<dbReference type="InterPro" id="IPR002328">
    <property type="entry name" value="ADH_Zn_CS"/>
</dbReference>
<dbReference type="GO" id="GO:0008270">
    <property type="term" value="F:zinc ion binding"/>
    <property type="evidence" value="ECO:0007669"/>
    <property type="project" value="InterPro"/>
</dbReference>
<evidence type="ECO:0000256" key="1">
    <source>
        <dbReference type="ARBA" id="ARBA00001947"/>
    </source>
</evidence>
<keyword evidence="8" id="KW-1185">Reference proteome</keyword>
<dbReference type="Gene3D" id="3.40.50.720">
    <property type="entry name" value="NAD(P)-binding Rossmann-like Domain"/>
    <property type="match status" value="1"/>
</dbReference>
<dbReference type="FunFam" id="3.90.180.10:FF:000022">
    <property type="entry name" value="NADP-dependent alcohol dehydrogenase"/>
    <property type="match status" value="1"/>
</dbReference>
<accession>A0A9P4Y2W9</accession>
<keyword evidence="4" id="KW-0560">Oxidoreductase</keyword>
<comment type="similarity">
    <text evidence="5">Belongs to the zinc-containing alcohol dehydrogenase family.</text>
</comment>
<dbReference type="InterPro" id="IPR036291">
    <property type="entry name" value="NAD(P)-bd_dom_sf"/>
</dbReference>
<keyword evidence="3 5" id="KW-0862">Zinc</keyword>
<dbReference type="Pfam" id="PF08240">
    <property type="entry name" value="ADH_N"/>
    <property type="match status" value="1"/>
</dbReference>
<dbReference type="Pfam" id="PF00107">
    <property type="entry name" value="ADH_zinc_N"/>
    <property type="match status" value="1"/>
</dbReference>
<evidence type="ECO:0000256" key="4">
    <source>
        <dbReference type="ARBA" id="ARBA00023002"/>
    </source>
</evidence>
<reference evidence="7" key="1">
    <citation type="journal article" date="2020" name="Phytopathology">
        <title>Genome sequence of the chestnut blight fungus Cryphonectria parasitica EP155: A fundamental resource for an archetypical invasive plant pathogen.</title>
        <authorList>
            <person name="Crouch J.A."/>
            <person name="Dawe A."/>
            <person name="Aerts A."/>
            <person name="Barry K."/>
            <person name="Churchill A.C.L."/>
            <person name="Grimwood J."/>
            <person name="Hillman B."/>
            <person name="Milgroom M.G."/>
            <person name="Pangilinan J."/>
            <person name="Smith M."/>
            <person name="Salamov A."/>
            <person name="Schmutz J."/>
            <person name="Yadav J."/>
            <person name="Grigoriev I.V."/>
            <person name="Nuss D."/>
        </authorList>
    </citation>
    <scope>NUCLEOTIDE SEQUENCE</scope>
    <source>
        <strain evidence="7">EP155</strain>
    </source>
</reference>
<gene>
    <name evidence="7" type="ORF">M406DRAFT_255919</name>
</gene>
<dbReference type="InterPro" id="IPR047109">
    <property type="entry name" value="CAD-like"/>
</dbReference>
<evidence type="ECO:0000313" key="7">
    <source>
        <dbReference type="EMBL" id="KAF3765982.1"/>
    </source>
</evidence>
<keyword evidence="2 5" id="KW-0479">Metal-binding</keyword>
<name>A0A9P4Y2W9_CRYP1</name>
<organism evidence="7 8">
    <name type="scientific">Cryphonectria parasitica (strain ATCC 38755 / EP155)</name>
    <dbReference type="NCBI Taxonomy" id="660469"/>
    <lineage>
        <taxon>Eukaryota</taxon>
        <taxon>Fungi</taxon>
        <taxon>Dikarya</taxon>
        <taxon>Ascomycota</taxon>
        <taxon>Pezizomycotina</taxon>
        <taxon>Sordariomycetes</taxon>
        <taxon>Sordariomycetidae</taxon>
        <taxon>Diaporthales</taxon>
        <taxon>Cryphonectriaceae</taxon>
        <taxon>Cryphonectria-Endothia species complex</taxon>
        <taxon>Cryphonectria</taxon>
    </lineage>
</organism>
<dbReference type="RefSeq" id="XP_040776943.1">
    <property type="nucleotide sequence ID" value="XM_040917066.1"/>
</dbReference>
<dbReference type="Proteomes" id="UP000803844">
    <property type="component" value="Unassembled WGS sequence"/>
</dbReference>
<evidence type="ECO:0000256" key="2">
    <source>
        <dbReference type="ARBA" id="ARBA00022723"/>
    </source>
</evidence>
<comment type="caution">
    <text evidence="7">The sequence shown here is derived from an EMBL/GenBank/DDBJ whole genome shotgun (WGS) entry which is preliminary data.</text>
</comment>
<dbReference type="InterPro" id="IPR020843">
    <property type="entry name" value="ER"/>
</dbReference>
<dbReference type="PROSITE" id="PS00059">
    <property type="entry name" value="ADH_ZINC"/>
    <property type="match status" value="1"/>
</dbReference>
<evidence type="ECO:0000259" key="6">
    <source>
        <dbReference type="SMART" id="SM00829"/>
    </source>
</evidence>